<gene>
    <name evidence="1" type="ORF">ACFO60_28055</name>
</gene>
<name>A0ABV9CP65_9ACTN</name>
<accession>A0ABV9CP65</accession>
<dbReference type="RefSeq" id="WP_380845643.1">
    <property type="nucleotide sequence ID" value="NZ_JBHSFP010000024.1"/>
</dbReference>
<dbReference type="Proteomes" id="UP001596004">
    <property type="component" value="Unassembled WGS sequence"/>
</dbReference>
<organism evidence="1 2">
    <name type="scientific">Sphaerisporangium dianthi</name>
    <dbReference type="NCBI Taxonomy" id="1436120"/>
    <lineage>
        <taxon>Bacteria</taxon>
        <taxon>Bacillati</taxon>
        <taxon>Actinomycetota</taxon>
        <taxon>Actinomycetes</taxon>
        <taxon>Streptosporangiales</taxon>
        <taxon>Streptosporangiaceae</taxon>
        <taxon>Sphaerisporangium</taxon>
    </lineage>
</organism>
<dbReference type="EMBL" id="JBHSFP010000024">
    <property type="protein sequence ID" value="MFC4534628.1"/>
    <property type="molecule type" value="Genomic_DNA"/>
</dbReference>
<evidence type="ECO:0000313" key="2">
    <source>
        <dbReference type="Proteomes" id="UP001596004"/>
    </source>
</evidence>
<evidence type="ECO:0000313" key="1">
    <source>
        <dbReference type="EMBL" id="MFC4534628.1"/>
    </source>
</evidence>
<proteinExistence type="predicted"/>
<sequence>MSEYQYYEFLAVDRPLDARQQAEVRGLSTRARITATSFSNEYHWGDFSGDPRRMMEHYYDAHLYLTDWGTHRVMLRLPHALLDLDVAERYLVGDQVTAWISGEHLILDLTSDAEEEYWEEDVERSLSAIVGVRAELAAGDPRPLYLAWLAAYGTWERDEDAFDDAEQDEIEPSVPHGLGTLSAPQQALADFLRLDPDLLAVAAEASTPLTTVRDDPRELARWLKHLSPSEKDDLLLRVVQNQAAVQVRMELLRRFRGEPKSDTDAVPRRTVAELLDAAAVRRGERERRVAAERAEQEARCERERALAREKRLDELARDQDAAWSRAQALIATKKAKEYDTAVELLRDLRAVAERAGRLDGFVRRFALLRQEHLRKPSLIERFDRAALSARARG</sequence>
<reference evidence="2" key="1">
    <citation type="journal article" date="2019" name="Int. J. Syst. Evol. Microbiol.">
        <title>The Global Catalogue of Microorganisms (GCM) 10K type strain sequencing project: providing services to taxonomists for standard genome sequencing and annotation.</title>
        <authorList>
            <consortium name="The Broad Institute Genomics Platform"/>
            <consortium name="The Broad Institute Genome Sequencing Center for Infectious Disease"/>
            <person name="Wu L."/>
            <person name="Ma J."/>
        </authorList>
    </citation>
    <scope>NUCLEOTIDE SEQUENCE [LARGE SCALE GENOMIC DNA]</scope>
    <source>
        <strain evidence="2">CGMCC 4.7132</strain>
    </source>
</reference>
<keyword evidence="2" id="KW-1185">Reference proteome</keyword>
<protein>
    <recommendedName>
        <fullName evidence="3">PE-PGRS family protein</fullName>
    </recommendedName>
</protein>
<evidence type="ECO:0008006" key="3">
    <source>
        <dbReference type="Google" id="ProtNLM"/>
    </source>
</evidence>
<comment type="caution">
    <text evidence="1">The sequence shown here is derived from an EMBL/GenBank/DDBJ whole genome shotgun (WGS) entry which is preliminary data.</text>
</comment>